<evidence type="ECO:0000256" key="3">
    <source>
        <dbReference type="ARBA" id="ARBA00022679"/>
    </source>
</evidence>
<comment type="similarity">
    <text evidence="1">Belongs to the CFA/CMAS family.</text>
</comment>
<name>A0ABY8L8Y6_9RHOB</name>
<dbReference type="GO" id="GO:0008168">
    <property type="term" value="F:methyltransferase activity"/>
    <property type="evidence" value="ECO:0007669"/>
    <property type="project" value="UniProtKB-KW"/>
</dbReference>
<dbReference type="PIRSF" id="PIRSF003085">
    <property type="entry name" value="CMAS"/>
    <property type="match status" value="1"/>
</dbReference>
<sequence>MWKTIVLQTLSRLVKRGRLEVTLPDGSRHEFGEGTNGPDVALRLTDPARLRHLVQDPELALGEAYMDGTLVIERGDLRQMLTLFAINGGRDALPPLLAAGYAARFRARRFAQANGLNRARANVAHHYDLGDDFYELFLDADWQYSCAYFAREGMTLEEAQAAKKAHIARKLLIQPGMRVLDIGCGWGGMALTLARDFGAQVTGVTLSENQKARAEARAAAAGLSDRIDIRLQDYRTLDERFDRIVSVGMLEHVGAPNYGTYFNKVEDLLDPDGIALIHTIGRCGPPTTTSTWLAKYIFPGGYNPSLSELAGGIETTDLWQADIEVWRGHYAETLRRWQKRFEANLDRVREMYDDRFIRMWRYYLTGAEVSFDAYKHVVFQMQLTRRRDTVPNTRDYLYAQKAAAE</sequence>
<dbReference type="CDD" id="cd02440">
    <property type="entry name" value="AdoMet_MTases"/>
    <property type="match status" value="1"/>
</dbReference>
<proteinExistence type="inferred from homology"/>
<evidence type="ECO:0000313" key="7">
    <source>
        <dbReference type="EMBL" id="WGH77816.1"/>
    </source>
</evidence>
<keyword evidence="8" id="KW-1185">Reference proteome</keyword>
<dbReference type="InterPro" id="IPR003333">
    <property type="entry name" value="CMAS"/>
</dbReference>
<feature type="domain" description="DUF7884" evidence="6">
    <location>
        <begin position="16"/>
        <end position="82"/>
    </location>
</feature>
<evidence type="ECO:0000256" key="1">
    <source>
        <dbReference type="ARBA" id="ARBA00010815"/>
    </source>
</evidence>
<keyword evidence="2 7" id="KW-0489">Methyltransferase</keyword>
<protein>
    <submittedName>
        <fullName evidence="7">Cyclopropane-fatty-acyl-phospholipid synthase</fullName>
        <ecNumber evidence="7">2.1.1.-</ecNumber>
    </submittedName>
</protein>
<dbReference type="Pfam" id="PF25371">
    <property type="entry name" value="DUF7884"/>
    <property type="match status" value="1"/>
</dbReference>
<keyword evidence="3 7" id="KW-0808">Transferase</keyword>
<organism evidence="7 8">
    <name type="scientific">Jannaschia ovalis</name>
    <dbReference type="NCBI Taxonomy" id="3038773"/>
    <lineage>
        <taxon>Bacteria</taxon>
        <taxon>Pseudomonadati</taxon>
        <taxon>Pseudomonadota</taxon>
        <taxon>Alphaproteobacteria</taxon>
        <taxon>Rhodobacterales</taxon>
        <taxon>Roseobacteraceae</taxon>
        <taxon>Jannaschia</taxon>
    </lineage>
</organism>
<dbReference type="PANTHER" id="PTHR43667">
    <property type="entry name" value="CYCLOPROPANE-FATTY-ACYL-PHOSPHOLIPID SYNTHASE"/>
    <property type="match status" value="1"/>
</dbReference>
<accession>A0ABY8L8Y6</accession>
<evidence type="ECO:0000313" key="8">
    <source>
        <dbReference type="Proteomes" id="UP001243420"/>
    </source>
</evidence>
<keyword evidence="5" id="KW-0443">Lipid metabolism</keyword>
<dbReference type="EC" id="2.1.1.-" evidence="7"/>
<gene>
    <name evidence="7" type="ORF">P8627_12330</name>
</gene>
<dbReference type="InterPro" id="IPR029063">
    <property type="entry name" value="SAM-dependent_MTases_sf"/>
</dbReference>
<dbReference type="PANTHER" id="PTHR43667:SF1">
    <property type="entry name" value="CYCLOPROPANE-FATTY-ACYL-PHOSPHOLIPID SYNTHASE"/>
    <property type="match status" value="1"/>
</dbReference>
<evidence type="ECO:0000259" key="6">
    <source>
        <dbReference type="Pfam" id="PF25371"/>
    </source>
</evidence>
<evidence type="ECO:0000256" key="4">
    <source>
        <dbReference type="ARBA" id="ARBA00022691"/>
    </source>
</evidence>
<dbReference type="SUPFAM" id="SSF53335">
    <property type="entry name" value="S-adenosyl-L-methionine-dependent methyltransferases"/>
    <property type="match status" value="1"/>
</dbReference>
<dbReference type="EMBL" id="CP122537">
    <property type="protein sequence ID" value="WGH77816.1"/>
    <property type="molecule type" value="Genomic_DNA"/>
</dbReference>
<dbReference type="Proteomes" id="UP001243420">
    <property type="component" value="Chromosome"/>
</dbReference>
<dbReference type="InterPro" id="IPR057206">
    <property type="entry name" value="DUF7884"/>
</dbReference>
<reference evidence="7 8" key="1">
    <citation type="submission" date="2023-04" db="EMBL/GenBank/DDBJ databases">
        <title>Jannaschia ovalis sp. nov., a marine bacterium isolated from sea tidal flat.</title>
        <authorList>
            <person name="Kwon D.Y."/>
            <person name="Kim J.-J."/>
        </authorList>
    </citation>
    <scope>NUCLEOTIDE SEQUENCE [LARGE SCALE GENOMIC DNA]</scope>
    <source>
        <strain evidence="7 8">GRR-S6-38</strain>
    </source>
</reference>
<dbReference type="GO" id="GO:0032259">
    <property type="term" value="P:methylation"/>
    <property type="evidence" value="ECO:0007669"/>
    <property type="project" value="UniProtKB-KW"/>
</dbReference>
<dbReference type="Gene3D" id="3.40.50.150">
    <property type="entry name" value="Vaccinia Virus protein VP39"/>
    <property type="match status" value="1"/>
</dbReference>
<keyword evidence="4" id="KW-0949">S-adenosyl-L-methionine</keyword>
<dbReference type="InterPro" id="IPR050723">
    <property type="entry name" value="CFA/CMAS"/>
</dbReference>
<evidence type="ECO:0000256" key="5">
    <source>
        <dbReference type="ARBA" id="ARBA00023098"/>
    </source>
</evidence>
<evidence type="ECO:0000256" key="2">
    <source>
        <dbReference type="ARBA" id="ARBA00022603"/>
    </source>
</evidence>
<dbReference type="Pfam" id="PF02353">
    <property type="entry name" value="CMAS"/>
    <property type="match status" value="1"/>
</dbReference>
<dbReference type="RefSeq" id="WP_279964427.1">
    <property type="nucleotide sequence ID" value="NZ_CP122537.1"/>
</dbReference>